<proteinExistence type="inferred from homology"/>
<comment type="caution">
    <text evidence="3">The sequence shown here is derived from an EMBL/GenBank/DDBJ whole genome shotgun (WGS) entry which is preliminary data.</text>
</comment>
<dbReference type="OrthoDB" id="5145315at2"/>
<gene>
    <name evidence="3" type="ORF">CU100_01475</name>
</gene>
<comment type="similarity">
    <text evidence="1">Belongs to the PRORSD1 family.</text>
</comment>
<organism evidence="3 4">
    <name type="scientific">Phyllobacterium endophyticum</name>
    <dbReference type="NCBI Taxonomy" id="1149773"/>
    <lineage>
        <taxon>Bacteria</taxon>
        <taxon>Pseudomonadati</taxon>
        <taxon>Pseudomonadota</taxon>
        <taxon>Alphaproteobacteria</taxon>
        <taxon>Hyphomicrobiales</taxon>
        <taxon>Phyllobacteriaceae</taxon>
        <taxon>Phyllobacterium</taxon>
    </lineage>
</organism>
<dbReference type="GO" id="GO:0003677">
    <property type="term" value="F:DNA binding"/>
    <property type="evidence" value="ECO:0007669"/>
    <property type="project" value="UniProtKB-KW"/>
</dbReference>
<evidence type="ECO:0000313" key="4">
    <source>
        <dbReference type="Proteomes" id="UP000241158"/>
    </source>
</evidence>
<dbReference type="AlphaFoldDB" id="A0A2P7AZ47"/>
<dbReference type="InterPro" id="IPR040285">
    <property type="entry name" value="ProX/PRXD1"/>
</dbReference>
<dbReference type="PANTHER" id="PTHR31423">
    <property type="entry name" value="YBAK DOMAIN-CONTAINING PROTEIN"/>
    <property type="match status" value="1"/>
</dbReference>
<name>A0A2P7AZ47_9HYPH</name>
<keyword evidence="3" id="KW-0238">DNA-binding</keyword>
<reference evidence="4" key="1">
    <citation type="submission" date="2017-11" db="EMBL/GenBank/DDBJ databases">
        <authorList>
            <person name="Kuznetsova I."/>
            <person name="Sazanova A."/>
            <person name="Chirak E."/>
            <person name="Safronova V."/>
            <person name="Willems A."/>
        </authorList>
    </citation>
    <scope>NUCLEOTIDE SEQUENCE [LARGE SCALE GENOMIC DNA]</scope>
    <source>
        <strain evidence="4">PEPV15</strain>
    </source>
</reference>
<dbReference type="InterPro" id="IPR036754">
    <property type="entry name" value="YbaK/aa-tRNA-synt-asso_dom_sf"/>
</dbReference>
<protein>
    <submittedName>
        <fullName evidence="3">DNA-binding protein</fullName>
    </submittedName>
</protein>
<sequence>MSKTYDELMQHFDSLGIKVTTIRHPAVFTVAEAQHLRGQLAGGHTKNLFLKDKKDNYYLVTTDEEASIDLKTIHARIGASSRVSFGKPEKLQELLGLTPGSVSVLGLINDTRREVKVVLDESLLRQDLINVHPLTNEATTSIRRDDLMKFLRSTGHEPMILKIDGTNPN</sequence>
<dbReference type="PANTHER" id="PTHR31423:SF3">
    <property type="entry name" value="PROLYL-TRNA SYNTHETASE ASSOCIATED DOMAIN-CONTAINING PROTEIN 1-RELATED"/>
    <property type="match status" value="1"/>
</dbReference>
<dbReference type="Gene3D" id="3.90.960.10">
    <property type="entry name" value="YbaK/aminoacyl-tRNA synthetase-associated domain"/>
    <property type="match status" value="1"/>
</dbReference>
<dbReference type="FunFam" id="3.90.960.10:FF:000005">
    <property type="entry name" value="Putative prolyl-tRNA synthetase"/>
    <property type="match status" value="1"/>
</dbReference>
<dbReference type="RefSeq" id="WP_106714788.1">
    <property type="nucleotide sequence ID" value="NZ_JACHXT010000002.1"/>
</dbReference>
<dbReference type="InterPro" id="IPR007214">
    <property type="entry name" value="YbaK/aa-tRNA-synth-assoc-dom"/>
</dbReference>
<feature type="domain" description="YbaK/aminoacyl-tRNA synthetase-associated" evidence="2">
    <location>
        <begin position="24"/>
        <end position="150"/>
    </location>
</feature>
<dbReference type="Proteomes" id="UP000241158">
    <property type="component" value="Unassembled WGS sequence"/>
</dbReference>
<dbReference type="GO" id="GO:0002161">
    <property type="term" value="F:aminoacyl-tRNA deacylase activity"/>
    <property type="evidence" value="ECO:0007669"/>
    <property type="project" value="InterPro"/>
</dbReference>
<dbReference type="CDD" id="cd04335">
    <property type="entry name" value="PrdX_deacylase"/>
    <property type="match status" value="1"/>
</dbReference>
<keyword evidence="4" id="KW-1185">Reference proteome</keyword>
<evidence type="ECO:0000313" key="3">
    <source>
        <dbReference type="EMBL" id="PSH59488.1"/>
    </source>
</evidence>
<dbReference type="EMBL" id="PGGN01000001">
    <property type="protein sequence ID" value="PSH59488.1"/>
    <property type="molecule type" value="Genomic_DNA"/>
</dbReference>
<dbReference type="SUPFAM" id="SSF55826">
    <property type="entry name" value="YbaK/ProRS associated domain"/>
    <property type="match status" value="1"/>
</dbReference>
<evidence type="ECO:0000256" key="1">
    <source>
        <dbReference type="ARBA" id="ARBA00010201"/>
    </source>
</evidence>
<evidence type="ECO:0000259" key="2">
    <source>
        <dbReference type="Pfam" id="PF04073"/>
    </source>
</evidence>
<dbReference type="Pfam" id="PF04073">
    <property type="entry name" value="tRNA_edit"/>
    <property type="match status" value="1"/>
</dbReference>
<accession>A0A2P7AZ47</accession>